<comment type="caution">
    <text evidence="1">The sequence shown here is derived from an EMBL/GenBank/DDBJ whole genome shotgun (WGS) entry which is preliminary data.</text>
</comment>
<organism evidence="1 2">
    <name type="scientific">Janthinobacterium violaceinigrum</name>
    <dbReference type="NCBI Taxonomy" id="2654252"/>
    <lineage>
        <taxon>Bacteria</taxon>
        <taxon>Pseudomonadati</taxon>
        <taxon>Pseudomonadota</taxon>
        <taxon>Betaproteobacteria</taxon>
        <taxon>Burkholderiales</taxon>
        <taxon>Oxalobacteraceae</taxon>
        <taxon>Janthinobacterium</taxon>
    </lineage>
</organism>
<evidence type="ECO:0000313" key="1">
    <source>
        <dbReference type="EMBL" id="KAB8057709.1"/>
    </source>
</evidence>
<dbReference type="RefSeq" id="WP_152285367.1">
    <property type="nucleotide sequence ID" value="NZ_WFLI01000080.1"/>
</dbReference>
<evidence type="ECO:0000313" key="2">
    <source>
        <dbReference type="Proteomes" id="UP000468717"/>
    </source>
</evidence>
<name>A0A6I1HLS2_9BURK</name>
<reference evidence="1 2" key="1">
    <citation type="submission" date="2019-10" db="EMBL/GenBank/DDBJ databases">
        <title>Three novel species isolated from a subtropical stream in China.</title>
        <authorList>
            <person name="Lu H."/>
        </authorList>
    </citation>
    <scope>NUCLEOTIDE SEQUENCE [LARGE SCALE GENOMIC DNA]</scope>
    <source>
        <strain evidence="1 2">FT13W</strain>
    </source>
</reference>
<dbReference type="EMBL" id="WFLI01000080">
    <property type="protein sequence ID" value="KAB8057709.1"/>
    <property type="molecule type" value="Genomic_DNA"/>
</dbReference>
<accession>A0A6I1HLS2</accession>
<gene>
    <name evidence="1" type="ORF">GCN75_28655</name>
</gene>
<keyword evidence="2" id="KW-1185">Reference proteome</keyword>
<proteinExistence type="predicted"/>
<sequence>MDTSIKHGLLTLIERASRLTGQHVPAARLADLQRQLDDVDDNGSPALVLTTIWQAAGLEGAARLLHEPMPGELPFAVYSASTGWGLLQSRGADGAWRGEGVDGRAL</sequence>
<protein>
    <submittedName>
        <fullName evidence="1">Uncharacterized protein</fullName>
    </submittedName>
</protein>
<dbReference type="Proteomes" id="UP000468717">
    <property type="component" value="Unassembled WGS sequence"/>
</dbReference>
<dbReference type="AlphaFoldDB" id="A0A6I1HLS2"/>
<feature type="non-terminal residue" evidence="1">
    <location>
        <position position="106"/>
    </location>
</feature>